<dbReference type="STRING" id="1447872.A0A1J9PTI0"/>
<protein>
    <submittedName>
        <fullName evidence="2">Uncharacterized protein</fullName>
    </submittedName>
</protein>
<reference evidence="2 3" key="1">
    <citation type="submission" date="2015-07" db="EMBL/GenBank/DDBJ databases">
        <title>Emmonsia species relationships and genome sequence.</title>
        <authorList>
            <consortium name="The Broad Institute Genomics Platform"/>
            <person name="Cuomo C.A."/>
            <person name="Munoz J.F."/>
            <person name="Imamovic A."/>
            <person name="Priest M.E."/>
            <person name="Young S."/>
            <person name="Clay O.K."/>
            <person name="McEwen J.G."/>
        </authorList>
    </citation>
    <scope>NUCLEOTIDE SEQUENCE [LARGE SCALE GENOMIC DNA]</scope>
    <source>
        <strain evidence="2 3">UAMH 9510</strain>
    </source>
</reference>
<dbReference type="Proteomes" id="UP000182235">
    <property type="component" value="Unassembled WGS sequence"/>
</dbReference>
<proteinExistence type="predicted"/>
<feature type="compositionally biased region" description="Polar residues" evidence="1">
    <location>
        <begin position="13"/>
        <end position="22"/>
    </location>
</feature>
<evidence type="ECO:0000313" key="3">
    <source>
        <dbReference type="Proteomes" id="UP000182235"/>
    </source>
</evidence>
<feature type="compositionally biased region" description="Polar residues" evidence="1">
    <location>
        <begin position="48"/>
        <end position="65"/>
    </location>
</feature>
<feature type="compositionally biased region" description="Basic and acidic residues" evidence="1">
    <location>
        <begin position="77"/>
        <end position="90"/>
    </location>
</feature>
<accession>A0A1J9PTI0</accession>
<organism evidence="2 3">
    <name type="scientific">Emergomyces pasteurianus Ep9510</name>
    <dbReference type="NCBI Taxonomy" id="1447872"/>
    <lineage>
        <taxon>Eukaryota</taxon>
        <taxon>Fungi</taxon>
        <taxon>Dikarya</taxon>
        <taxon>Ascomycota</taxon>
        <taxon>Pezizomycotina</taxon>
        <taxon>Eurotiomycetes</taxon>
        <taxon>Eurotiomycetidae</taxon>
        <taxon>Onygenales</taxon>
        <taxon>Ajellomycetaceae</taxon>
        <taxon>Emergomyces</taxon>
    </lineage>
</organism>
<feature type="region of interest" description="Disordered" evidence="1">
    <location>
        <begin position="47"/>
        <end position="168"/>
    </location>
</feature>
<keyword evidence="3" id="KW-1185">Reference proteome</keyword>
<sequence>MPRNQRPKPISVVQAQDPNASVPSPRRMAQLLGMPATPTVAVLPLQPQKIQTISPPDEANPTSKISKSEMVIAVPRAKADVVRNGDERPHSSLNTVSKPPAPTVSDPSDGEESRSQQKVSRSVASSSKGKEKEKLSSAEQAVEAVLRASASDPYQILDVPDPSELEVI</sequence>
<evidence type="ECO:0000256" key="1">
    <source>
        <dbReference type="SAM" id="MobiDB-lite"/>
    </source>
</evidence>
<dbReference type="AlphaFoldDB" id="A0A1J9PTI0"/>
<evidence type="ECO:0000313" key="2">
    <source>
        <dbReference type="EMBL" id="OJD11179.1"/>
    </source>
</evidence>
<feature type="region of interest" description="Disordered" evidence="1">
    <location>
        <begin position="1"/>
        <end position="26"/>
    </location>
</feature>
<dbReference type="VEuPathDB" id="FungiDB:AJ78_07993"/>
<gene>
    <name evidence="2" type="ORF">AJ78_07993</name>
</gene>
<comment type="caution">
    <text evidence="2">The sequence shown here is derived from an EMBL/GenBank/DDBJ whole genome shotgun (WGS) entry which is preliminary data.</text>
</comment>
<dbReference type="EMBL" id="LGRN01000595">
    <property type="protein sequence ID" value="OJD11179.1"/>
    <property type="molecule type" value="Genomic_DNA"/>
</dbReference>
<name>A0A1J9PTI0_9EURO</name>